<dbReference type="EMBL" id="BORQ01000007">
    <property type="protein sequence ID" value="GIO33673.1"/>
    <property type="molecule type" value="Genomic_DNA"/>
</dbReference>
<sequence length="212" mass="23609">MKKTFVIPAVAVLISALLGGCNSGQADELATAKTELEKLKTEVTSLNDEVKESKDKVASLEKENKTLTEQLALYHEQTNKGSEPTTSAAISDPVEQEYAKNFIEVVDLKAKWYTDSLYGNKVAGYTYSLKNKGNKDVEYLTVTLYFMDKDGKTISEASLTPINPADIFDNKPLKANYSWKMDSGTYYQAKDVSKDWKEGSVKAEVTEIRFKS</sequence>
<comment type="caution">
    <text evidence="3">The sequence shown here is derived from an EMBL/GenBank/DDBJ whole genome shotgun (WGS) entry which is preliminary data.</text>
</comment>
<name>A0A920CDC6_9BACL</name>
<protein>
    <recommendedName>
        <fullName evidence="5">Lipoprotein</fullName>
    </recommendedName>
</protein>
<keyword evidence="4" id="KW-1185">Reference proteome</keyword>
<gene>
    <name evidence="3" type="ORF">J2TS6_48140</name>
</gene>
<feature type="coiled-coil region" evidence="1">
    <location>
        <begin position="22"/>
        <end position="77"/>
    </location>
</feature>
<evidence type="ECO:0000256" key="1">
    <source>
        <dbReference type="SAM" id="Coils"/>
    </source>
</evidence>
<dbReference type="Proteomes" id="UP000679779">
    <property type="component" value="Unassembled WGS sequence"/>
</dbReference>
<accession>A0A920CDC6</accession>
<feature type="signal peptide" evidence="2">
    <location>
        <begin position="1"/>
        <end position="26"/>
    </location>
</feature>
<keyword evidence="1" id="KW-0175">Coiled coil</keyword>
<dbReference type="AlphaFoldDB" id="A0A920CDC6"/>
<dbReference type="PROSITE" id="PS51257">
    <property type="entry name" value="PROKAR_LIPOPROTEIN"/>
    <property type="match status" value="1"/>
</dbReference>
<proteinExistence type="predicted"/>
<evidence type="ECO:0008006" key="5">
    <source>
        <dbReference type="Google" id="ProtNLM"/>
    </source>
</evidence>
<evidence type="ECO:0000313" key="3">
    <source>
        <dbReference type="EMBL" id="GIO33673.1"/>
    </source>
</evidence>
<keyword evidence="2" id="KW-0732">Signal</keyword>
<organism evidence="3 4">
    <name type="scientific">Paenibacillus albilobatus</name>
    <dbReference type="NCBI Taxonomy" id="2716884"/>
    <lineage>
        <taxon>Bacteria</taxon>
        <taxon>Bacillati</taxon>
        <taxon>Bacillota</taxon>
        <taxon>Bacilli</taxon>
        <taxon>Bacillales</taxon>
        <taxon>Paenibacillaceae</taxon>
        <taxon>Paenibacillus</taxon>
    </lineage>
</organism>
<reference evidence="3" key="1">
    <citation type="submission" date="2021-03" db="EMBL/GenBank/DDBJ databases">
        <title>Antimicrobial resistance genes in bacteria isolated from Japanese honey, and their potential for conferring macrolide and lincosamide resistance in the American foulbrood pathogen Paenibacillus larvae.</title>
        <authorList>
            <person name="Okamoto M."/>
            <person name="Kumagai M."/>
            <person name="Kanamori H."/>
            <person name="Takamatsu D."/>
        </authorList>
    </citation>
    <scope>NUCLEOTIDE SEQUENCE</scope>
    <source>
        <strain evidence="3">J2TS6</strain>
    </source>
</reference>
<feature type="chain" id="PRO_5037986873" description="Lipoprotein" evidence="2">
    <location>
        <begin position="27"/>
        <end position="212"/>
    </location>
</feature>
<dbReference type="RefSeq" id="WP_160045668.1">
    <property type="nucleotide sequence ID" value="NZ_BORQ01000007.1"/>
</dbReference>
<evidence type="ECO:0000313" key="4">
    <source>
        <dbReference type="Proteomes" id="UP000679779"/>
    </source>
</evidence>
<evidence type="ECO:0000256" key="2">
    <source>
        <dbReference type="SAM" id="SignalP"/>
    </source>
</evidence>